<keyword evidence="5 9" id="KW-0479">Metal-binding</keyword>
<dbReference type="STRING" id="1196324.A374_10825"/>
<dbReference type="SFLD" id="SFLDG01082">
    <property type="entry name" value="B12-binding_domain_containing"/>
    <property type="match status" value="1"/>
</dbReference>
<evidence type="ECO:0000256" key="7">
    <source>
        <dbReference type="ARBA" id="ARBA00023014"/>
    </source>
</evidence>
<dbReference type="InterPro" id="IPR006638">
    <property type="entry name" value="Elp3/MiaA/NifB-like_rSAM"/>
</dbReference>
<comment type="subcellular location">
    <subcellularLocation>
        <location evidence="9">Cytoplasm</location>
    </subcellularLocation>
</comment>
<dbReference type="NCBIfam" id="TIGR00539">
    <property type="entry name" value="hemN_rel"/>
    <property type="match status" value="1"/>
</dbReference>
<protein>
    <recommendedName>
        <fullName evidence="2 9">Heme chaperone HemW</fullName>
    </recommendedName>
</protein>
<keyword evidence="6 9" id="KW-0408">Iron</keyword>
<evidence type="ECO:0000256" key="9">
    <source>
        <dbReference type="RuleBase" id="RU364116"/>
    </source>
</evidence>
<dbReference type="InterPro" id="IPR004559">
    <property type="entry name" value="HemW-like"/>
</dbReference>
<dbReference type="eggNOG" id="COG0635">
    <property type="taxonomic scope" value="Bacteria"/>
</dbReference>
<dbReference type="PATRIC" id="fig|1196324.3.peg.2213"/>
<evidence type="ECO:0000256" key="4">
    <source>
        <dbReference type="ARBA" id="ARBA00022691"/>
    </source>
</evidence>
<dbReference type="SFLD" id="SFLDS00029">
    <property type="entry name" value="Radical_SAM"/>
    <property type="match status" value="1"/>
</dbReference>
<keyword evidence="11" id="KW-0560">Oxidoreductase</keyword>
<dbReference type="AlphaFoldDB" id="I8J0F8"/>
<dbReference type="GO" id="GO:0046872">
    <property type="term" value="F:metal ion binding"/>
    <property type="evidence" value="ECO:0007669"/>
    <property type="project" value="UniProtKB-UniRule"/>
</dbReference>
<dbReference type="EMBL" id="AKKV01000026">
    <property type="protein sequence ID" value="EIT85231.1"/>
    <property type="molecule type" value="Genomic_DNA"/>
</dbReference>
<organism evidence="11 12">
    <name type="scientific">Fictibacillus macauensis ZFHKF-1</name>
    <dbReference type="NCBI Taxonomy" id="1196324"/>
    <lineage>
        <taxon>Bacteria</taxon>
        <taxon>Bacillati</taxon>
        <taxon>Bacillota</taxon>
        <taxon>Bacilli</taxon>
        <taxon>Bacillales</taxon>
        <taxon>Fictibacillaceae</taxon>
        <taxon>Fictibacillus</taxon>
    </lineage>
</organism>
<evidence type="ECO:0000256" key="3">
    <source>
        <dbReference type="ARBA" id="ARBA00022617"/>
    </source>
</evidence>
<dbReference type="Pfam" id="PF04055">
    <property type="entry name" value="Radical_SAM"/>
    <property type="match status" value="1"/>
</dbReference>
<evidence type="ECO:0000256" key="5">
    <source>
        <dbReference type="ARBA" id="ARBA00022723"/>
    </source>
</evidence>
<name>I8J0F8_9BACL</name>
<proteinExistence type="inferred from homology"/>
<dbReference type="GO" id="GO:0005737">
    <property type="term" value="C:cytoplasm"/>
    <property type="evidence" value="ECO:0007669"/>
    <property type="project" value="UniProtKB-SubCell"/>
</dbReference>
<keyword evidence="8 9" id="KW-0143">Chaperone</keyword>
<dbReference type="PROSITE" id="PS51918">
    <property type="entry name" value="RADICAL_SAM"/>
    <property type="match status" value="1"/>
</dbReference>
<feature type="domain" description="Radical SAM core" evidence="10">
    <location>
        <begin position="1"/>
        <end position="236"/>
    </location>
</feature>
<evidence type="ECO:0000313" key="12">
    <source>
        <dbReference type="Proteomes" id="UP000004080"/>
    </source>
</evidence>
<accession>I8J0F8</accession>
<keyword evidence="7 9" id="KW-0411">Iron-sulfur</keyword>
<dbReference type="GO" id="GO:0004109">
    <property type="term" value="F:coproporphyrinogen oxidase activity"/>
    <property type="evidence" value="ECO:0007669"/>
    <property type="project" value="InterPro"/>
</dbReference>
<dbReference type="GO" id="GO:0051539">
    <property type="term" value="F:4 iron, 4 sulfur cluster binding"/>
    <property type="evidence" value="ECO:0007669"/>
    <property type="project" value="UniProtKB-UniRule"/>
</dbReference>
<evidence type="ECO:0000256" key="1">
    <source>
        <dbReference type="ARBA" id="ARBA00006100"/>
    </source>
</evidence>
<comment type="caution">
    <text evidence="11">The sequence shown here is derived from an EMBL/GenBank/DDBJ whole genome shotgun (WGS) entry which is preliminary data.</text>
</comment>
<dbReference type="Proteomes" id="UP000004080">
    <property type="component" value="Unassembled WGS sequence"/>
</dbReference>
<dbReference type="SFLD" id="SFLDG01065">
    <property type="entry name" value="anaerobic_coproporphyrinogen-I"/>
    <property type="match status" value="1"/>
</dbReference>
<reference evidence="11 12" key="1">
    <citation type="journal article" date="2012" name="J. Bacteriol.">
        <title>Genome of Bacillus macauensis ZFHKF-1, a Long-Chain-Forming Bacterium.</title>
        <authorList>
            <person name="Cai L."/>
            <person name="Zhang T."/>
        </authorList>
    </citation>
    <scope>NUCLEOTIDE SEQUENCE [LARGE SCALE GENOMIC DNA]</scope>
    <source>
        <strain evidence="11 12">ZFHKF-1</strain>
    </source>
</reference>
<dbReference type="SFLD" id="SFLDF00288">
    <property type="entry name" value="HemN-like__clustered_with_nucl"/>
    <property type="match status" value="1"/>
</dbReference>
<dbReference type="PANTHER" id="PTHR13932">
    <property type="entry name" value="COPROPORPHYRINIGEN III OXIDASE"/>
    <property type="match status" value="1"/>
</dbReference>
<dbReference type="SUPFAM" id="SSF102114">
    <property type="entry name" value="Radical SAM enzymes"/>
    <property type="match status" value="1"/>
</dbReference>
<dbReference type="Pfam" id="PF06969">
    <property type="entry name" value="HemN_C"/>
    <property type="match status" value="1"/>
</dbReference>
<comment type="function">
    <text evidence="9">Probably acts as a heme chaperone, transferring heme to an unknown acceptor. Binds one molecule of heme per monomer, possibly covalently. Binds 1 [4Fe-4S] cluster. The cluster is coordinated with 3 cysteines and an exchangeable S-adenosyl-L-methionine.</text>
</comment>
<dbReference type="CDD" id="cd01335">
    <property type="entry name" value="Radical_SAM"/>
    <property type="match status" value="1"/>
</dbReference>
<evidence type="ECO:0000259" key="10">
    <source>
        <dbReference type="PROSITE" id="PS51918"/>
    </source>
</evidence>
<dbReference type="InterPro" id="IPR010723">
    <property type="entry name" value="HemN_C"/>
</dbReference>
<comment type="similarity">
    <text evidence="1">Belongs to the anaerobic coproporphyrinogen-III oxidase family. HemW subfamily.</text>
</comment>
<dbReference type="InterPro" id="IPR034505">
    <property type="entry name" value="Coproporphyrinogen-III_oxidase"/>
</dbReference>
<keyword evidence="9" id="KW-0004">4Fe-4S</keyword>
<evidence type="ECO:0000256" key="2">
    <source>
        <dbReference type="ARBA" id="ARBA00017228"/>
    </source>
</evidence>
<keyword evidence="4 9" id="KW-0949">S-adenosyl-L-methionine</keyword>
<dbReference type="InterPro" id="IPR013785">
    <property type="entry name" value="Aldolase_TIM"/>
</dbReference>
<evidence type="ECO:0000256" key="6">
    <source>
        <dbReference type="ARBA" id="ARBA00023004"/>
    </source>
</evidence>
<dbReference type="SMART" id="SM00729">
    <property type="entry name" value="Elp3"/>
    <property type="match status" value="1"/>
</dbReference>
<dbReference type="GO" id="GO:0006779">
    <property type="term" value="P:porphyrin-containing compound biosynthetic process"/>
    <property type="evidence" value="ECO:0007669"/>
    <property type="project" value="InterPro"/>
</dbReference>
<evidence type="ECO:0000256" key="8">
    <source>
        <dbReference type="ARBA" id="ARBA00023186"/>
    </source>
</evidence>
<dbReference type="InterPro" id="IPR007197">
    <property type="entry name" value="rSAM"/>
</dbReference>
<dbReference type="SFLD" id="SFLDF00562">
    <property type="entry name" value="HemN-like__clustered_with_heat"/>
    <property type="match status" value="1"/>
</dbReference>
<dbReference type="Gene3D" id="3.20.20.70">
    <property type="entry name" value="Aldolase class I"/>
    <property type="match status" value="1"/>
</dbReference>
<dbReference type="InterPro" id="IPR058240">
    <property type="entry name" value="rSAM_sf"/>
</dbReference>
<keyword evidence="12" id="KW-1185">Reference proteome</keyword>
<sequence length="384" mass="43981">MFFLPKAAYFHIPFCVNICHYCDFNKVFLKGQPVQEYLTYMEKELQHTLAAAPTEGMETIFVGGGTPTALSLQQLETFFTMVSSHFSFAQLQEYSVEANPEQTSLEKLELMKAHGVNRLSMGVQAFQASLLKELGRSHTEEDVFRTVEDARRVGLTNISLDIMFGLPRQTVDHLKETLEKAFSLDVPHFSAYSLQLERKTVFYNRAAKGELLLPEHEEEARMYEVLMEEMEKHGYTQYEISNFAKKGYESKHNLQYWNNNEYYGIGAGAHGYIHGVRHENAGPLKKYFQAIDQAGVPYTASHTLSLQEKMEEEMFMGLRKREGVDDSRFIKRYGRSFFTVFGTQIEALIKRGLLQKEGTRIALTKQGVFLGNEVFQEFIGVTTV</sequence>
<evidence type="ECO:0000313" key="11">
    <source>
        <dbReference type="EMBL" id="EIT85231.1"/>
    </source>
</evidence>
<dbReference type="PANTHER" id="PTHR13932:SF5">
    <property type="entry name" value="RADICAL S-ADENOSYL METHIONINE DOMAIN-CONTAINING PROTEIN 1, MITOCHONDRIAL"/>
    <property type="match status" value="1"/>
</dbReference>
<keyword evidence="3 9" id="KW-0349">Heme</keyword>
<gene>
    <name evidence="11" type="ORF">A374_10825</name>
</gene>
<keyword evidence="9" id="KW-0963">Cytoplasm</keyword>